<organism evidence="3 4">
    <name type="scientific">Algoriphagus halophilus</name>
    <dbReference type="NCBI Taxonomy" id="226505"/>
    <lineage>
        <taxon>Bacteria</taxon>
        <taxon>Pseudomonadati</taxon>
        <taxon>Bacteroidota</taxon>
        <taxon>Cytophagia</taxon>
        <taxon>Cytophagales</taxon>
        <taxon>Cyclobacteriaceae</taxon>
        <taxon>Algoriphagus</taxon>
    </lineage>
</organism>
<dbReference type="RefSeq" id="WP_084560912.1">
    <property type="nucleotide sequence ID" value="NZ_FSRC01000001.1"/>
</dbReference>
<feature type="compositionally biased region" description="Polar residues" evidence="1">
    <location>
        <begin position="70"/>
        <end position="79"/>
    </location>
</feature>
<protein>
    <recommendedName>
        <fullName evidence="2">eCIS core domain-containing protein</fullName>
    </recommendedName>
</protein>
<feature type="region of interest" description="Disordered" evidence="1">
    <location>
        <begin position="1"/>
        <end position="86"/>
    </location>
</feature>
<evidence type="ECO:0000313" key="4">
    <source>
        <dbReference type="Proteomes" id="UP000185221"/>
    </source>
</evidence>
<dbReference type="Proteomes" id="UP000185221">
    <property type="component" value="Unassembled WGS sequence"/>
</dbReference>
<dbReference type="Pfam" id="PF13699">
    <property type="entry name" value="eCIS_core"/>
    <property type="match status" value="1"/>
</dbReference>
<evidence type="ECO:0000313" key="3">
    <source>
        <dbReference type="EMBL" id="SIN80257.1"/>
    </source>
</evidence>
<reference evidence="4" key="1">
    <citation type="submission" date="2016-11" db="EMBL/GenBank/DDBJ databases">
        <authorList>
            <person name="Varghese N."/>
            <person name="Submissions S."/>
        </authorList>
    </citation>
    <scope>NUCLEOTIDE SEQUENCE [LARGE SCALE GENOMIC DNA]</scope>
    <source>
        <strain evidence="4">DSM 15292</strain>
    </source>
</reference>
<dbReference type="InterPro" id="IPR025295">
    <property type="entry name" value="eCIS_core_dom"/>
</dbReference>
<feature type="compositionally biased region" description="Polar residues" evidence="1">
    <location>
        <begin position="29"/>
        <end position="39"/>
    </location>
</feature>
<evidence type="ECO:0000256" key="1">
    <source>
        <dbReference type="SAM" id="MobiDB-lite"/>
    </source>
</evidence>
<dbReference type="AlphaFoldDB" id="A0A1N6EBG5"/>
<dbReference type="EMBL" id="FSRC01000001">
    <property type="protein sequence ID" value="SIN80257.1"/>
    <property type="molecule type" value="Genomic_DNA"/>
</dbReference>
<proteinExistence type="predicted"/>
<accession>A0A1N6EBG5</accession>
<sequence>MSKQALFSKDKPRTANISPQKSPAGLKSQVDNRPESQTQRKVKDMANAHSLPPSFNPTDHASMDTGGNHVIQQKKNNTGLPDHLKSGIESLSGISMDDVQVHRNSDKPKQLQAHAYAQGTDIHLAPGQEQHLPHEAWHVVQQKQGRVKPTMQLKDSVPINDDAGLEKEADKMGAQALEAKFENTSSIQLKAVSHVTQLVNDAGLRPQTDERIDQLKDETVEILKVLSALGNDWEQKYGKIAKEKASGKAESLLKGEETDYPAEIRKAALKELWSRMSTEEKLEMAQEAARLGSNALGSVLSSGWELAKELAFNSEGEPSQEEEVVSSKSRSRQKEKAKARPKPKPSKEEAEKSQGSSGFLLNLTTDDINTLYELYKIRKEALSEIAKAKQQIVDTSGDIGEVLGANVGKLRDEYDFGKRMNSQKQAFLVARKKLDFLKEAINENADMARYKDEIEALEYALNSINGPRSVYIFDLNEEAKQGFPQKCSMAIDYIKISKPLIRDQTISEGLSSIGKALSSVVEGRGKKEEKIGAAKGQLVNTLEGALGKSWSNFTSWGWTPTGIKKMSKELKSADSTDAKLRVAISIAKDASGKESSNRYPETQFFYETLAKVDLNNENSLLIASSVLSQIGGKLG</sequence>
<dbReference type="STRING" id="226505.SAMN05444394_1926"/>
<feature type="region of interest" description="Disordered" evidence="1">
    <location>
        <begin position="311"/>
        <end position="356"/>
    </location>
</feature>
<keyword evidence="4" id="KW-1185">Reference proteome</keyword>
<evidence type="ECO:0000259" key="2">
    <source>
        <dbReference type="Pfam" id="PF13699"/>
    </source>
</evidence>
<name>A0A1N6EBG5_9BACT</name>
<dbReference type="OrthoDB" id="292792at2"/>
<gene>
    <name evidence="3" type="ORF">SAMN05444394_1926</name>
</gene>
<feature type="domain" description="eCIS core" evidence="2">
    <location>
        <begin position="80"/>
        <end position="145"/>
    </location>
</feature>